<dbReference type="GO" id="GO:0000287">
    <property type="term" value="F:magnesium ion binding"/>
    <property type="evidence" value="ECO:0007669"/>
    <property type="project" value="TreeGrafter"/>
</dbReference>
<feature type="active site" description="Nucleophile" evidence="13">
    <location>
        <position position="183"/>
    </location>
</feature>
<evidence type="ECO:0000256" key="9">
    <source>
        <dbReference type="ARBA" id="ARBA00023299"/>
    </source>
</evidence>
<feature type="active site" description="Proton donor" evidence="13">
    <location>
        <position position="185"/>
    </location>
</feature>
<dbReference type="UniPathway" id="UPA00135">
    <property type="reaction ID" value="UER00198"/>
</dbReference>
<proteinExistence type="inferred from homology"/>
<dbReference type="EMBL" id="CP008889">
    <property type="protein sequence ID" value="AIF40828.1"/>
    <property type="molecule type" value="Genomic_DNA"/>
</dbReference>
<dbReference type="eggNOG" id="COG3830">
    <property type="taxonomic scope" value="Bacteria"/>
</dbReference>
<dbReference type="PANTHER" id="PTHR43344">
    <property type="entry name" value="PHOSPHOSERINE PHOSPHATASE"/>
    <property type="match status" value="1"/>
</dbReference>
<dbReference type="InterPro" id="IPR049148">
    <property type="entry name" value="PSP_ACT"/>
</dbReference>
<dbReference type="PANTHER" id="PTHR43344:SF2">
    <property type="entry name" value="PHOSPHOSERINE PHOSPHATASE"/>
    <property type="match status" value="1"/>
</dbReference>
<dbReference type="CDD" id="cd07500">
    <property type="entry name" value="HAD_PSP"/>
    <property type="match status" value="1"/>
</dbReference>
<dbReference type="AlphaFoldDB" id="A0A075JL75"/>
<dbReference type="EC" id="3.1.3.3" evidence="4"/>
<dbReference type="GO" id="GO:0005737">
    <property type="term" value="C:cytoplasm"/>
    <property type="evidence" value="ECO:0007669"/>
    <property type="project" value="TreeGrafter"/>
</dbReference>
<dbReference type="SFLD" id="SFLDG01136">
    <property type="entry name" value="C1.6:_Phosphoserine_Phosphatas"/>
    <property type="match status" value="1"/>
</dbReference>
<dbReference type="eggNOG" id="COG0560">
    <property type="taxonomic scope" value="Bacteria"/>
</dbReference>
<dbReference type="InterPro" id="IPR002912">
    <property type="entry name" value="ACT_dom"/>
</dbReference>
<evidence type="ECO:0000259" key="14">
    <source>
        <dbReference type="PROSITE" id="PS51671"/>
    </source>
</evidence>
<keyword evidence="16" id="KW-1185">Reference proteome</keyword>
<feature type="domain" description="ACT" evidence="14">
    <location>
        <begin position="12"/>
        <end position="94"/>
    </location>
</feature>
<dbReference type="InterPro" id="IPR045865">
    <property type="entry name" value="ACT-like_dom_sf"/>
</dbReference>
<dbReference type="InterPro" id="IPR050582">
    <property type="entry name" value="HAD-like_SerB"/>
</dbReference>
<evidence type="ECO:0000313" key="16">
    <source>
        <dbReference type="Proteomes" id="UP000027986"/>
    </source>
</evidence>
<dbReference type="Proteomes" id="UP000027986">
    <property type="component" value="Chromosome"/>
</dbReference>
<comment type="catalytic activity">
    <reaction evidence="11">
        <text>O-phospho-L-serine + H2O = L-serine + phosphate</text>
        <dbReference type="Rhea" id="RHEA:21208"/>
        <dbReference type="ChEBI" id="CHEBI:15377"/>
        <dbReference type="ChEBI" id="CHEBI:33384"/>
        <dbReference type="ChEBI" id="CHEBI:43474"/>
        <dbReference type="ChEBI" id="CHEBI:57524"/>
        <dbReference type="EC" id="3.1.3.3"/>
    </reaction>
</comment>
<dbReference type="KEGG" id="dni:HX89_07610"/>
<keyword evidence="9" id="KW-0718">Serine biosynthesis</keyword>
<dbReference type="GO" id="GO:0036424">
    <property type="term" value="F:L-phosphoserine phosphatase activity"/>
    <property type="evidence" value="ECO:0007669"/>
    <property type="project" value="InterPro"/>
</dbReference>
<keyword evidence="8" id="KW-0460">Magnesium</keyword>
<dbReference type="InterPro" id="IPR023214">
    <property type="entry name" value="HAD_sf"/>
</dbReference>
<dbReference type="NCBIfam" id="TIGR01488">
    <property type="entry name" value="HAD-SF-IB"/>
    <property type="match status" value="1"/>
</dbReference>
<dbReference type="Pfam" id="PF21086">
    <property type="entry name" value="ACT_PSP_2"/>
    <property type="match status" value="1"/>
</dbReference>
<dbReference type="GeneID" id="41841017"/>
<dbReference type="SFLD" id="SFLDS00003">
    <property type="entry name" value="Haloacid_Dehalogenase"/>
    <property type="match status" value="1"/>
</dbReference>
<dbReference type="PROSITE" id="PS51671">
    <property type="entry name" value="ACT"/>
    <property type="match status" value="1"/>
</dbReference>
<dbReference type="InterPro" id="IPR004469">
    <property type="entry name" value="PSP"/>
</dbReference>
<accession>A0A075JL75</accession>
<keyword evidence="7" id="KW-0378">Hydrolase</keyword>
<dbReference type="InterPro" id="IPR036412">
    <property type="entry name" value="HAD-like_sf"/>
</dbReference>
<evidence type="ECO:0000313" key="15">
    <source>
        <dbReference type="EMBL" id="AIF40828.1"/>
    </source>
</evidence>
<dbReference type="NCBIfam" id="TIGR00338">
    <property type="entry name" value="serB"/>
    <property type="match status" value="1"/>
</dbReference>
<dbReference type="SUPFAM" id="SSF56784">
    <property type="entry name" value="HAD-like"/>
    <property type="match status" value="1"/>
</dbReference>
<evidence type="ECO:0000256" key="10">
    <source>
        <dbReference type="ARBA" id="ARBA00031693"/>
    </source>
</evidence>
<evidence type="ECO:0000256" key="8">
    <source>
        <dbReference type="ARBA" id="ARBA00022842"/>
    </source>
</evidence>
<evidence type="ECO:0000256" key="12">
    <source>
        <dbReference type="ARBA" id="ARBA00048523"/>
    </source>
</evidence>
<comment type="similarity">
    <text evidence="3">Belongs to the HAD-like hydrolase superfamily. SerB family.</text>
</comment>
<dbReference type="OrthoDB" id="9792539at2"/>
<organism evidence="15 16">
    <name type="scientific">Dermacoccus nishinomiyaensis</name>
    <dbReference type="NCBI Taxonomy" id="1274"/>
    <lineage>
        <taxon>Bacteria</taxon>
        <taxon>Bacillati</taxon>
        <taxon>Actinomycetota</taxon>
        <taxon>Actinomycetes</taxon>
        <taxon>Micrococcales</taxon>
        <taxon>Dermacoccaceae</taxon>
        <taxon>Dermacoccus</taxon>
    </lineage>
</organism>
<dbReference type="Gene3D" id="3.30.70.260">
    <property type="match status" value="2"/>
</dbReference>
<dbReference type="SFLD" id="SFLDF00029">
    <property type="entry name" value="phosphoserine_phosphatase"/>
    <property type="match status" value="1"/>
</dbReference>
<comment type="pathway">
    <text evidence="2">Amino-acid biosynthesis; L-serine biosynthesis; L-serine from 3-phospho-D-glycerate: step 3/3.</text>
</comment>
<dbReference type="Gene3D" id="3.40.50.1000">
    <property type="entry name" value="HAD superfamily/HAD-like"/>
    <property type="match status" value="1"/>
</dbReference>
<evidence type="ECO:0000256" key="11">
    <source>
        <dbReference type="ARBA" id="ARBA00048138"/>
    </source>
</evidence>
<name>A0A075JL75_9MICO</name>
<dbReference type="RefSeq" id="WP_051805888.1">
    <property type="nucleotide sequence ID" value="NZ_CP008889.1"/>
</dbReference>
<evidence type="ECO:0000256" key="2">
    <source>
        <dbReference type="ARBA" id="ARBA00005135"/>
    </source>
</evidence>
<evidence type="ECO:0000256" key="3">
    <source>
        <dbReference type="ARBA" id="ARBA00009184"/>
    </source>
</evidence>
<dbReference type="SUPFAM" id="SSF55021">
    <property type="entry name" value="ACT-like"/>
    <property type="match status" value="1"/>
</dbReference>
<evidence type="ECO:0000256" key="13">
    <source>
        <dbReference type="PIRSR" id="PIRSR604469-1"/>
    </source>
</evidence>
<dbReference type="HOGENOM" id="CLU_036368_1_2_11"/>
<reference evidence="15 16" key="1">
    <citation type="submission" date="2014-07" db="EMBL/GenBank/DDBJ databases">
        <title>Genome Sequencing of Dermacoccus nishinomiyaensis.</title>
        <authorList>
            <person name="Hong K.W."/>
            <person name="Chan K.G."/>
        </authorList>
    </citation>
    <scope>NUCLEOTIDE SEQUENCE [LARGE SCALE GENOMIC DNA]</scope>
    <source>
        <strain evidence="15 16">M25</strain>
    </source>
</reference>
<keyword evidence="6" id="KW-0479">Metal-binding</keyword>
<dbReference type="SFLD" id="SFLDG01137">
    <property type="entry name" value="C1.6.1:_Phosphoserine_Phosphat"/>
    <property type="match status" value="1"/>
</dbReference>
<protein>
    <recommendedName>
        <fullName evidence="4">phosphoserine phosphatase</fullName>
        <ecNumber evidence="4">3.1.3.3</ecNumber>
    </recommendedName>
    <alternativeName>
        <fullName evidence="10">O-phosphoserine phosphohydrolase</fullName>
    </alternativeName>
</protein>
<evidence type="ECO:0000256" key="7">
    <source>
        <dbReference type="ARBA" id="ARBA00022801"/>
    </source>
</evidence>
<comment type="cofactor">
    <cofactor evidence="1">
        <name>Mg(2+)</name>
        <dbReference type="ChEBI" id="CHEBI:18420"/>
    </cofactor>
</comment>
<dbReference type="GO" id="GO:0006564">
    <property type="term" value="P:L-serine biosynthetic process"/>
    <property type="evidence" value="ECO:0007669"/>
    <property type="project" value="UniProtKB-KW"/>
</dbReference>
<keyword evidence="5" id="KW-0028">Amino-acid biosynthesis</keyword>
<dbReference type="Pfam" id="PF12710">
    <property type="entry name" value="HAD"/>
    <property type="match status" value="1"/>
</dbReference>
<evidence type="ECO:0000256" key="5">
    <source>
        <dbReference type="ARBA" id="ARBA00022605"/>
    </source>
</evidence>
<evidence type="ECO:0000256" key="1">
    <source>
        <dbReference type="ARBA" id="ARBA00001946"/>
    </source>
</evidence>
<dbReference type="Pfam" id="PF13740">
    <property type="entry name" value="ACT_6"/>
    <property type="match status" value="1"/>
</dbReference>
<evidence type="ECO:0000256" key="6">
    <source>
        <dbReference type="ARBA" id="ARBA00022723"/>
    </source>
</evidence>
<evidence type="ECO:0000256" key="4">
    <source>
        <dbReference type="ARBA" id="ARBA00012640"/>
    </source>
</evidence>
<sequence>MNNDARRTDLLGLTFQGTDSPGLFHELTDAMTKFGVEIVDVGQAVLGGGITLSFLVSAAEPDELVLEMKRLARLRSLALTLAEGMSDDVVRLPGRAVVTLLAPTLPAEALAEISAEVVHHGGNIDRVRRLARTPVTAIELDVSGVEVVELRRRVLEASHETGCDASVAEAGLARRGRRLVVLDVDSTLIQDEVIELLAARAGREAEVAEVTERAMRGEIDFAESLHERVEALAGLPASVLDEVRAEIRLTAGARTLVRTLKRLGFTVGVVSGGFIEVVAPLAASLGIDHARANTLEIVDGALTGRVLGDVVDREGKARALAAFAEAEHLPLERTVAIGDGANDLDMLALAGLGIAFNAKPVVRAQADASVNVPYLDSVLFFLGISRDDIEEADDLDALETPDGATVMLVATDVDAAAATQRDA</sequence>
<comment type="catalytic activity">
    <reaction evidence="12">
        <text>O-phospho-D-serine + H2O = D-serine + phosphate</text>
        <dbReference type="Rhea" id="RHEA:24873"/>
        <dbReference type="ChEBI" id="CHEBI:15377"/>
        <dbReference type="ChEBI" id="CHEBI:35247"/>
        <dbReference type="ChEBI" id="CHEBI:43474"/>
        <dbReference type="ChEBI" id="CHEBI:58680"/>
        <dbReference type="EC" id="3.1.3.3"/>
    </reaction>
</comment>
<gene>
    <name evidence="15" type="ORF">HX89_07610</name>
</gene>